<dbReference type="GO" id="GO:0019698">
    <property type="term" value="P:D-galacturonate catabolic process"/>
    <property type="evidence" value="ECO:0007669"/>
    <property type="project" value="TreeGrafter"/>
</dbReference>
<dbReference type="GO" id="GO:0042840">
    <property type="term" value="P:D-glucuronate catabolic process"/>
    <property type="evidence" value="ECO:0007669"/>
    <property type="project" value="TreeGrafter"/>
</dbReference>
<dbReference type="SMART" id="SM00563">
    <property type="entry name" value="PlsC"/>
    <property type="match status" value="1"/>
</dbReference>
<dbReference type="PANTHER" id="PTHR30068">
    <property type="entry name" value="URONATE ISOMERASE"/>
    <property type="match status" value="1"/>
</dbReference>
<evidence type="ECO:0000313" key="3">
    <source>
        <dbReference type="Proteomes" id="UP000298133"/>
    </source>
</evidence>
<protein>
    <recommendedName>
        <fullName evidence="1">Phospholipid/glycerol acyltransferase domain-containing protein</fullName>
    </recommendedName>
</protein>
<dbReference type="PANTHER" id="PTHR30068:SF3">
    <property type="entry name" value="PHOSPHOLIPID_GLYCEROL ACYLTRANSFERASE DOMAIN-CONTAINING PROTEIN"/>
    <property type="match status" value="1"/>
</dbReference>
<dbReference type="OrthoDB" id="1078132at2"/>
<dbReference type="GO" id="GO:0016746">
    <property type="term" value="F:acyltransferase activity"/>
    <property type="evidence" value="ECO:0007669"/>
    <property type="project" value="InterPro"/>
</dbReference>
<sequence>MTSVGRPAEFDDIRPYDDSEVAAVLPQLIADNELVDVLIGSKLPWLPRSCFAALRPWVRVKLRKVSAQMDSIEDFHRYFMQLFMPLLEKSSDGLSFSGFEQLGTAPGVLISNHRDIALDPLLVWLGLASVGRPPVRIAIGDNLVSKPYVGHLMRLSRTFLVRRGISGRREKLDALKRLSAYIRYSISSEQQSVWIAQREGRAKDGDDWTETALLKMLALSAPKQSELDAALAPLNLQPIALSYEWDPCDIDKARELACGARGEIYQKRPDEDVETIYKGLFGYKGRIHVAATPAVALASDASTLAANIDRVVHVNFKLFPSHLTAWRHLNPHDEENWASLRALYPHCDWPQVSAQFAQRLDGQPSAIAAQVWAAYAKPVSNALLARP</sequence>
<accession>A0A4Y8UHW7</accession>
<dbReference type="Pfam" id="PF01553">
    <property type="entry name" value="Acyltransferase"/>
    <property type="match status" value="1"/>
</dbReference>
<name>A0A4Y8UHW7_9GAMM</name>
<proteinExistence type="predicted"/>
<gene>
    <name evidence="2" type="ORF">E3W66_00335</name>
</gene>
<evidence type="ECO:0000259" key="1">
    <source>
        <dbReference type="SMART" id="SM00563"/>
    </source>
</evidence>
<dbReference type="InterPro" id="IPR002123">
    <property type="entry name" value="Plipid/glycerol_acylTrfase"/>
</dbReference>
<reference evidence="2 3" key="1">
    <citation type="submission" date="2019-03" db="EMBL/GenBank/DDBJ databases">
        <title>Draft genome of Gammaproteobacteria bacterium LSUCC0057, a member of the SAR92 clade.</title>
        <authorList>
            <person name="Lanclos V.C."/>
            <person name="Doiron C."/>
            <person name="Henson M.W."/>
            <person name="Thrash J.C."/>
        </authorList>
    </citation>
    <scope>NUCLEOTIDE SEQUENCE [LARGE SCALE GENOMIC DNA]</scope>
    <source>
        <strain evidence="2 3">LSUCC0057</strain>
    </source>
</reference>
<dbReference type="EMBL" id="SPIA01000001">
    <property type="protein sequence ID" value="TFH68446.1"/>
    <property type="molecule type" value="Genomic_DNA"/>
</dbReference>
<feature type="domain" description="Phospholipid/glycerol acyltransferase" evidence="1">
    <location>
        <begin position="107"/>
        <end position="244"/>
    </location>
</feature>
<dbReference type="SUPFAM" id="SSF69593">
    <property type="entry name" value="Glycerol-3-phosphate (1)-acyltransferase"/>
    <property type="match status" value="1"/>
</dbReference>
<keyword evidence="3" id="KW-1185">Reference proteome</keyword>
<dbReference type="AlphaFoldDB" id="A0A4Y8UHW7"/>
<comment type="caution">
    <text evidence="2">The sequence shown here is derived from an EMBL/GenBank/DDBJ whole genome shotgun (WGS) entry which is preliminary data.</text>
</comment>
<dbReference type="Proteomes" id="UP000298133">
    <property type="component" value="Unassembled WGS sequence"/>
</dbReference>
<organism evidence="2 3">
    <name type="scientific">Gammaproteobacteria bacterium LSUCC0057</name>
    <dbReference type="NCBI Taxonomy" id="2559237"/>
    <lineage>
        <taxon>Bacteria</taxon>
        <taxon>Pseudomonadati</taxon>
        <taxon>Pseudomonadota</taxon>
        <taxon>Gammaproteobacteria</taxon>
        <taxon>Cellvibrionales</taxon>
        <taxon>Porticoccaceae</taxon>
        <taxon>SAR92 clade</taxon>
    </lineage>
</organism>
<evidence type="ECO:0000313" key="2">
    <source>
        <dbReference type="EMBL" id="TFH68446.1"/>
    </source>
</evidence>